<feature type="binding site" evidence="11">
    <location>
        <position position="159"/>
    </location>
    <ligand>
        <name>Mg(2+)</name>
        <dbReference type="ChEBI" id="CHEBI:18420"/>
    </ligand>
</feature>
<dbReference type="InterPro" id="IPR022963">
    <property type="entry name" value="Galactokinase_bac"/>
</dbReference>
<evidence type="ECO:0000256" key="8">
    <source>
        <dbReference type="ARBA" id="ARBA00022842"/>
    </source>
</evidence>
<dbReference type="InterPro" id="IPR014721">
    <property type="entry name" value="Ribsml_uS5_D2-typ_fold_subgr"/>
</dbReference>
<keyword evidence="17" id="KW-1185">Reference proteome</keyword>
<dbReference type="PROSITE" id="PS00627">
    <property type="entry name" value="GHMP_KINASES_ATP"/>
    <property type="match status" value="1"/>
</dbReference>
<dbReference type="PATRIC" id="fig|946077.3.peg.2284"/>
<dbReference type="PANTHER" id="PTHR10457:SF7">
    <property type="entry name" value="GALACTOKINASE-RELATED"/>
    <property type="match status" value="1"/>
</dbReference>
<organism evidence="16 17">
    <name type="scientific">Imtechella halotolerans K1</name>
    <dbReference type="NCBI Taxonomy" id="946077"/>
    <lineage>
        <taxon>Bacteria</taxon>
        <taxon>Pseudomonadati</taxon>
        <taxon>Bacteroidota</taxon>
        <taxon>Flavobacteriia</taxon>
        <taxon>Flavobacteriales</taxon>
        <taxon>Flavobacteriaceae</taxon>
        <taxon>Imtechella</taxon>
    </lineage>
</organism>
<dbReference type="InterPro" id="IPR036554">
    <property type="entry name" value="GHMP_kinase_C_sf"/>
</dbReference>
<feature type="domain" description="GHMP kinase C-terminal" evidence="14">
    <location>
        <begin position="281"/>
        <end position="350"/>
    </location>
</feature>
<dbReference type="PANTHER" id="PTHR10457">
    <property type="entry name" value="MEVALONATE KINASE/GALACTOKINASE"/>
    <property type="match status" value="1"/>
</dbReference>
<dbReference type="InterPro" id="IPR019539">
    <property type="entry name" value="GalKase_N"/>
</dbReference>
<gene>
    <name evidence="11" type="primary">galK</name>
    <name evidence="16" type="ORF">W5A_11334</name>
</gene>
<keyword evidence="3 11" id="KW-0808">Transferase</keyword>
<dbReference type="PRINTS" id="PR00473">
    <property type="entry name" value="GALCTOKINASE"/>
</dbReference>
<dbReference type="GO" id="GO:0005524">
    <property type="term" value="F:ATP binding"/>
    <property type="evidence" value="ECO:0007669"/>
    <property type="project" value="UniProtKB-UniRule"/>
</dbReference>
<comment type="subcellular location">
    <subcellularLocation>
        <location evidence="11">Cytoplasm</location>
    </subcellularLocation>
</comment>
<dbReference type="UniPathway" id="UPA00214"/>
<keyword evidence="9 11" id="KW-0299">Galactose metabolism</keyword>
<feature type="binding site" evidence="11">
    <location>
        <position position="66"/>
    </location>
    <ligand>
        <name>ATP</name>
        <dbReference type="ChEBI" id="CHEBI:30616"/>
    </ligand>
</feature>
<proteinExistence type="inferred from homology"/>
<dbReference type="Gene3D" id="3.30.70.890">
    <property type="entry name" value="GHMP kinase, C-terminal domain"/>
    <property type="match status" value="1"/>
</dbReference>
<dbReference type="FunFam" id="3.30.230.10:FF:000017">
    <property type="entry name" value="Galactokinase"/>
    <property type="match status" value="1"/>
</dbReference>
<accession>I0W8K2</accession>
<comment type="function">
    <text evidence="11">Catalyzes the transfer of the gamma-phosphate of ATP to D-galactose to form alpha-D-galactose-1-phosphate (Gal-1-P).</text>
</comment>
<evidence type="ECO:0000256" key="9">
    <source>
        <dbReference type="ARBA" id="ARBA00023144"/>
    </source>
</evidence>
<keyword evidence="2 11" id="KW-0963">Cytoplasm</keyword>
<evidence type="ECO:0000256" key="3">
    <source>
        <dbReference type="ARBA" id="ARBA00022679"/>
    </source>
</evidence>
<comment type="caution">
    <text evidence="16">The sequence shown here is derived from an EMBL/GenBank/DDBJ whole genome shotgun (WGS) entry which is preliminary data.</text>
</comment>
<dbReference type="InterPro" id="IPR006203">
    <property type="entry name" value="GHMP_knse_ATP-bd_CS"/>
</dbReference>
<dbReference type="STRING" id="946077.W5A_11334"/>
<sequence>MQTLLQQEFRSRYNHDFDRLFFAPARVNLIGEHIDYNGGLVMPCAITHGTYLAIKRTEEPVLKFSSLNFPEDTFEIPIQNSYTKNKDYWVNYPLGVVDYFTQKGLEPGGMEFLFYGNIPNGAGLSSSASIEVVTAYAIKTLYNVSYGTTQIALLSQEVENNFVGVNCGIMDQFSIAMGKANHALVLDCETLEFNYIPFQLKDHTLLVLNTNKQRTLAASKYNERRATCEAALKIFNQKGSFSSLCTIPEDFFENHKEMLTPEMQQRVKHVIYENQRVHQSAQALKQNNIIEFGQLMNASHESLMNDYEVTGLELDTIYLESIAFSGVVGCRMTGAGFGGCAIALVENNRVEDYKTHISNQYFNKIGYAPTIYEVSIGGGVQEIIL</sequence>
<dbReference type="NCBIfam" id="NF003705">
    <property type="entry name" value="PRK05322.1"/>
    <property type="match status" value="1"/>
</dbReference>
<keyword evidence="8 11" id="KW-0460">Magnesium</keyword>
<dbReference type="PRINTS" id="PR00959">
    <property type="entry name" value="MEVGALKINASE"/>
</dbReference>
<dbReference type="SUPFAM" id="SSF55060">
    <property type="entry name" value="GHMP Kinase, C-terminal domain"/>
    <property type="match status" value="1"/>
</dbReference>
<feature type="binding site" evidence="11">
    <location>
        <position position="221"/>
    </location>
    <ligand>
        <name>substrate</name>
    </ligand>
</feature>
<evidence type="ECO:0000313" key="17">
    <source>
        <dbReference type="Proteomes" id="UP000005938"/>
    </source>
</evidence>
<dbReference type="eggNOG" id="COG0153">
    <property type="taxonomic scope" value="Bacteria"/>
</dbReference>
<evidence type="ECO:0000256" key="6">
    <source>
        <dbReference type="ARBA" id="ARBA00022777"/>
    </source>
</evidence>
<evidence type="ECO:0000256" key="1">
    <source>
        <dbReference type="ARBA" id="ARBA00006566"/>
    </source>
</evidence>
<keyword evidence="7 11" id="KW-0067">ATP-binding</keyword>
<keyword evidence="6 11" id="KW-0418">Kinase</keyword>
<dbReference type="FunFam" id="3.30.70.890:FF:000001">
    <property type="entry name" value="Galactokinase"/>
    <property type="match status" value="1"/>
</dbReference>
<dbReference type="InterPro" id="IPR006206">
    <property type="entry name" value="Mevalonate/galactokinase"/>
</dbReference>
<evidence type="ECO:0000256" key="7">
    <source>
        <dbReference type="ARBA" id="ARBA00022840"/>
    </source>
</evidence>
<protein>
    <recommendedName>
        <fullName evidence="11 12">Galactokinase</fullName>
        <ecNumber evidence="11 12">2.7.1.6</ecNumber>
    </recommendedName>
    <alternativeName>
        <fullName evidence="11">Galactose kinase</fullName>
    </alternativeName>
</protein>
<evidence type="ECO:0000313" key="16">
    <source>
        <dbReference type="EMBL" id="EID72718.1"/>
    </source>
</evidence>
<feature type="binding site" evidence="11">
    <location>
        <position position="127"/>
    </location>
    <ligand>
        <name>Mg(2+)</name>
        <dbReference type="ChEBI" id="CHEBI:18420"/>
    </ligand>
</feature>
<dbReference type="InterPro" id="IPR006204">
    <property type="entry name" value="GHMP_kinase_N_dom"/>
</dbReference>
<keyword evidence="4 11" id="KW-0479">Metal-binding</keyword>
<comment type="catalytic activity">
    <reaction evidence="11">
        <text>alpha-D-galactose + ATP = alpha-D-galactose 1-phosphate + ADP + H(+)</text>
        <dbReference type="Rhea" id="RHEA:13553"/>
        <dbReference type="ChEBI" id="CHEBI:15378"/>
        <dbReference type="ChEBI" id="CHEBI:28061"/>
        <dbReference type="ChEBI" id="CHEBI:30616"/>
        <dbReference type="ChEBI" id="CHEBI:58336"/>
        <dbReference type="ChEBI" id="CHEBI:456216"/>
        <dbReference type="EC" id="2.7.1.6"/>
    </reaction>
</comment>
<feature type="active site" description="Proton acceptor" evidence="11">
    <location>
        <position position="171"/>
    </location>
</feature>
<dbReference type="PIRSF" id="PIRSF000530">
    <property type="entry name" value="Galactokinase"/>
    <property type="match status" value="1"/>
</dbReference>
<dbReference type="SUPFAM" id="SSF54211">
    <property type="entry name" value="Ribosomal protein S5 domain 2-like"/>
    <property type="match status" value="1"/>
</dbReference>
<dbReference type="HAMAP" id="MF_00246">
    <property type="entry name" value="Galactokinase"/>
    <property type="match status" value="1"/>
</dbReference>
<dbReference type="Proteomes" id="UP000005938">
    <property type="component" value="Unassembled WGS sequence"/>
</dbReference>
<dbReference type="EC" id="2.7.1.6" evidence="11 12"/>
<evidence type="ECO:0000259" key="14">
    <source>
        <dbReference type="Pfam" id="PF08544"/>
    </source>
</evidence>
<evidence type="ECO:0000256" key="12">
    <source>
        <dbReference type="NCBIfam" id="TIGR00131"/>
    </source>
</evidence>
<feature type="site" description="Transition state stabilizer" evidence="11">
    <location>
        <position position="26"/>
    </location>
</feature>
<evidence type="ECO:0000256" key="10">
    <source>
        <dbReference type="ARBA" id="ARBA00023277"/>
    </source>
</evidence>
<keyword evidence="10 11" id="KW-0119">Carbohydrate metabolism</keyword>
<dbReference type="EMBL" id="AJJU01000034">
    <property type="protein sequence ID" value="EID72718.1"/>
    <property type="molecule type" value="Genomic_DNA"/>
</dbReference>
<dbReference type="GO" id="GO:0006012">
    <property type="term" value="P:galactose metabolic process"/>
    <property type="evidence" value="ECO:0007669"/>
    <property type="project" value="UniProtKB-UniRule"/>
</dbReference>
<feature type="domain" description="GHMP kinase N-terminal" evidence="13">
    <location>
        <begin position="91"/>
        <end position="179"/>
    </location>
</feature>
<dbReference type="GO" id="GO:0004335">
    <property type="term" value="F:galactokinase activity"/>
    <property type="evidence" value="ECO:0007669"/>
    <property type="project" value="UniProtKB-UniRule"/>
</dbReference>
<name>I0W8K2_9FLAO</name>
<evidence type="ECO:0000256" key="5">
    <source>
        <dbReference type="ARBA" id="ARBA00022741"/>
    </source>
</evidence>
<dbReference type="InterPro" id="IPR020568">
    <property type="entry name" value="Ribosomal_Su5_D2-typ_SF"/>
</dbReference>
<dbReference type="AlphaFoldDB" id="I0W8K2"/>
<dbReference type="Pfam" id="PF00288">
    <property type="entry name" value="GHMP_kinases_N"/>
    <property type="match status" value="1"/>
</dbReference>
<dbReference type="GO" id="GO:0005829">
    <property type="term" value="C:cytosol"/>
    <property type="evidence" value="ECO:0007669"/>
    <property type="project" value="TreeGrafter"/>
</dbReference>
<evidence type="ECO:0000259" key="15">
    <source>
        <dbReference type="Pfam" id="PF10509"/>
    </source>
</evidence>
<dbReference type="InterPro" id="IPR000705">
    <property type="entry name" value="Galactokinase"/>
</dbReference>
<dbReference type="NCBIfam" id="TIGR00131">
    <property type="entry name" value="gal_kin"/>
    <property type="match status" value="1"/>
</dbReference>
<dbReference type="GO" id="GO:0000287">
    <property type="term" value="F:magnesium ion binding"/>
    <property type="evidence" value="ECO:0007669"/>
    <property type="project" value="UniProtKB-UniRule"/>
</dbReference>
<dbReference type="Pfam" id="PF08544">
    <property type="entry name" value="GHMP_kinases_C"/>
    <property type="match status" value="1"/>
</dbReference>
<feature type="domain" description="Galactokinase N-terminal" evidence="15">
    <location>
        <begin position="7"/>
        <end position="56"/>
    </location>
</feature>
<dbReference type="InterPro" id="IPR013750">
    <property type="entry name" value="GHMP_kinase_C_dom"/>
</dbReference>
<comment type="similarity">
    <text evidence="1 11">Belongs to the GHMP kinase family. GalK subfamily.</text>
</comment>
<feature type="binding site" evidence="11">
    <location>
        <begin position="121"/>
        <end position="127"/>
    </location>
    <ligand>
        <name>ATP</name>
        <dbReference type="ChEBI" id="CHEBI:30616"/>
    </ligand>
</feature>
<comment type="pathway">
    <text evidence="11">Carbohydrate metabolism; galactose metabolism.</text>
</comment>
<evidence type="ECO:0000256" key="11">
    <source>
        <dbReference type="HAMAP-Rule" id="MF_00246"/>
    </source>
</evidence>
<reference evidence="16 17" key="1">
    <citation type="journal article" date="2012" name="J. Bacteriol.">
        <title>Genome Sequence of the Halotolerant Bacterium Imtechella halotolerans K1T.</title>
        <authorList>
            <person name="Kumar S."/>
            <person name="Vikram S."/>
            <person name="Subramanian S."/>
            <person name="Raghava G.P."/>
            <person name="Pinnaka A.K."/>
        </authorList>
    </citation>
    <scope>NUCLEOTIDE SEQUENCE [LARGE SCALE GENOMIC DNA]</scope>
    <source>
        <strain evidence="16 17">K1</strain>
    </source>
</reference>
<feature type="binding site" evidence="11">
    <location>
        <begin position="32"/>
        <end position="35"/>
    </location>
    <ligand>
        <name>substrate</name>
    </ligand>
</feature>
<dbReference type="Pfam" id="PF10509">
    <property type="entry name" value="GalKase_gal_bdg"/>
    <property type="match status" value="1"/>
</dbReference>
<dbReference type="RefSeq" id="WP_008240712.1">
    <property type="nucleotide sequence ID" value="NZ_AJJU01000034.1"/>
</dbReference>
<dbReference type="OrthoDB" id="250531at2"/>
<dbReference type="Gene3D" id="3.30.230.10">
    <property type="match status" value="1"/>
</dbReference>
<evidence type="ECO:0000256" key="2">
    <source>
        <dbReference type="ARBA" id="ARBA00022490"/>
    </source>
</evidence>
<evidence type="ECO:0000259" key="13">
    <source>
        <dbReference type="Pfam" id="PF00288"/>
    </source>
</evidence>
<keyword evidence="5 11" id="KW-0547">Nucleotide-binding</keyword>
<evidence type="ECO:0000256" key="4">
    <source>
        <dbReference type="ARBA" id="ARBA00022723"/>
    </source>
</evidence>